<accession>A0AAV6TXH6</accession>
<dbReference type="Proteomes" id="UP000827092">
    <property type="component" value="Unassembled WGS sequence"/>
</dbReference>
<evidence type="ECO:0000313" key="4">
    <source>
        <dbReference type="Proteomes" id="UP000827092"/>
    </source>
</evidence>
<dbReference type="PANTHER" id="PTHR46599">
    <property type="entry name" value="PIGGYBAC TRANSPOSABLE ELEMENT-DERIVED PROTEIN 4"/>
    <property type="match status" value="1"/>
</dbReference>
<name>A0AAV6TXH6_9ARAC</name>
<dbReference type="PANTHER" id="PTHR46599:SF6">
    <property type="entry name" value="DUAL SPECIFICITY PHOSPHATASE 26"/>
    <property type="match status" value="1"/>
</dbReference>
<evidence type="ECO:0000259" key="2">
    <source>
        <dbReference type="Pfam" id="PF13843"/>
    </source>
</evidence>
<evidence type="ECO:0000256" key="1">
    <source>
        <dbReference type="SAM" id="Phobius"/>
    </source>
</evidence>
<dbReference type="Pfam" id="PF13843">
    <property type="entry name" value="DDE_Tnp_1_7"/>
    <property type="match status" value="1"/>
</dbReference>
<keyword evidence="1" id="KW-0472">Membrane</keyword>
<dbReference type="AlphaFoldDB" id="A0AAV6TXH6"/>
<reference evidence="3 4" key="1">
    <citation type="journal article" date="2022" name="Nat. Ecol. Evol.">
        <title>A masculinizing supergene underlies an exaggerated male reproductive morph in a spider.</title>
        <authorList>
            <person name="Hendrickx F."/>
            <person name="De Corte Z."/>
            <person name="Sonet G."/>
            <person name="Van Belleghem S.M."/>
            <person name="Kostlbacher S."/>
            <person name="Vangestel C."/>
        </authorList>
    </citation>
    <scope>NUCLEOTIDE SEQUENCE [LARGE SCALE GENOMIC DNA]</scope>
    <source>
        <strain evidence="3">W744_W776</strain>
    </source>
</reference>
<feature type="domain" description="PiggyBac transposable element-derived protein" evidence="2">
    <location>
        <begin position="11"/>
        <end position="65"/>
    </location>
</feature>
<feature type="transmembrane region" description="Helical" evidence="1">
    <location>
        <begin position="49"/>
        <end position="70"/>
    </location>
</feature>
<evidence type="ECO:0000313" key="3">
    <source>
        <dbReference type="EMBL" id="KAG8176722.1"/>
    </source>
</evidence>
<keyword evidence="1" id="KW-0812">Transmembrane</keyword>
<gene>
    <name evidence="3" type="ORF">JTE90_003353</name>
</gene>
<comment type="caution">
    <text evidence="3">The sequence shown here is derived from an EMBL/GenBank/DDBJ whole genome shotgun (WGS) entry which is preliminary data.</text>
</comment>
<dbReference type="EMBL" id="JAFNEN010000849">
    <property type="protein sequence ID" value="KAG8176722.1"/>
    <property type="molecule type" value="Genomic_DNA"/>
</dbReference>
<keyword evidence="1" id="KW-1133">Transmembrane helix</keyword>
<keyword evidence="4" id="KW-1185">Reference proteome</keyword>
<organism evidence="3 4">
    <name type="scientific">Oedothorax gibbosus</name>
    <dbReference type="NCBI Taxonomy" id="931172"/>
    <lineage>
        <taxon>Eukaryota</taxon>
        <taxon>Metazoa</taxon>
        <taxon>Ecdysozoa</taxon>
        <taxon>Arthropoda</taxon>
        <taxon>Chelicerata</taxon>
        <taxon>Arachnida</taxon>
        <taxon>Araneae</taxon>
        <taxon>Araneomorphae</taxon>
        <taxon>Entelegynae</taxon>
        <taxon>Araneoidea</taxon>
        <taxon>Linyphiidae</taxon>
        <taxon>Erigoninae</taxon>
        <taxon>Oedothorax</taxon>
    </lineage>
</organism>
<proteinExistence type="predicted"/>
<protein>
    <recommendedName>
        <fullName evidence="2">PiggyBac transposable element-derived protein domain-containing protein</fullName>
    </recommendedName>
</protein>
<sequence length="131" mass="14937">MLNDDTIDTSSGEAKKPEIITFYNITKGAVDVVDEMSAGYSTARISKRWRMVVFFSLMNIAAINACELLLSTKKPPMVYKNRRIFIKKLALGLTKEQTEIRSNLPCLPRKLKDHSVTMFLKTMNSHHKTKN</sequence>
<dbReference type="InterPro" id="IPR029526">
    <property type="entry name" value="PGBD"/>
</dbReference>